<feature type="domain" description="Reverse transcriptase Ty1/copia-type" evidence="1">
    <location>
        <begin position="11"/>
        <end position="117"/>
    </location>
</feature>
<protein>
    <recommendedName>
        <fullName evidence="1">Reverse transcriptase Ty1/copia-type domain-containing protein</fullName>
    </recommendedName>
</protein>
<reference evidence="2" key="1">
    <citation type="submission" date="2015-10" db="EMBL/GenBank/DDBJ databases">
        <authorList>
            <person name="Martinez-Garcia P.J."/>
            <person name="Crepeau M.W."/>
            <person name="Puiu D."/>
            <person name="Gonzalez-Ibeas D."/>
            <person name="Whalen J."/>
            <person name="Stevens K."/>
            <person name="Paul R."/>
            <person name="Butterfield T."/>
            <person name="Britton M."/>
            <person name="Reagan R."/>
            <person name="Chakraborty S."/>
            <person name="Walawage S.L."/>
            <person name="Vasquez-Gross H.A."/>
            <person name="Cardeno C."/>
            <person name="Famula R."/>
            <person name="Pratt K."/>
            <person name="Kuruganti S."/>
            <person name="Aradhya M.K."/>
            <person name="Leslie C.A."/>
            <person name="Dandekar A.M."/>
            <person name="Salzberg S.L."/>
            <person name="Wegrzyn J.L."/>
            <person name="Langley C.H."/>
            <person name="Neale D.B."/>
        </authorList>
    </citation>
    <scope>NUCLEOTIDE SEQUENCE</scope>
    <source>
        <tissue evidence="2">Leaves</tissue>
    </source>
</reference>
<dbReference type="AlphaFoldDB" id="A0A833STX0"/>
<dbReference type="InterPro" id="IPR043502">
    <property type="entry name" value="DNA/RNA_pol_sf"/>
</dbReference>
<gene>
    <name evidence="2" type="ORF">F2P56_032960</name>
</gene>
<evidence type="ECO:0000313" key="3">
    <source>
        <dbReference type="Proteomes" id="UP000619265"/>
    </source>
</evidence>
<accession>A0A833STX0</accession>
<dbReference type="SUPFAM" id="SSF56672">
    <property type="entry name" value="DNA/RNA polymerases"/>
    <property type="match status" value="1"/>
</dbReference>
<dbReference type="Gramene" id="Jr14_15810_p1">
    <property type="protein sequence ID" value="cds.Jr14_15810_p1"/>
    <property type="gene ID" value="Jr14_15810"/>
</dbReference>
<dbReference type="Pfam" id="PF07727">
    <property type="entry name" value="RVT_2"/>
    <property type="match status" value="1"/>
</dbReference>
<evidence type="ECO:0000313" key="2">
    <source>
        <dbReference type="EMBL" id="KAF5447406.1"/>
    </source>
</evidence>
<dbReference type="Proteomes" id="UP000619265">
    <property type="component" value="Unassembled WGS sequence"/>
</dbReference>
<name>A0A833STX0_JUGRE</name>
<feature type="non-terminal residue" evidence="2">
    <location>
        <position position="122"/>
    </location>
</feature>
<organism evidence="2 3">
    <name type="scientific">Juglans regia</name>
    <name type="common">English walnut</name>
    <dbReference type="NCBI Taxonomy" id="51240"/>
    <lineage>
        <taxon>Eukaryota</taxon>
        <taxon>Viridiplantae</taxon>
        <taxon>Streptophyta</taxon>
        <taxon>Embryophyta</taxon>
        <taxon>Tracheophyta</taxon>
        <taxon>Spermatophyta</taxon>
        <taxon>Magnoliopsida</taxon>
        <taxon>eudicotyledons</taxon>
        <taxon>Gunneridae</taxon>
        <taxon>Pentapetalae</taxon>
        <taxon>rosids</taxon>
        <taxon>fabids</taxon>
        <taxon>Fagales</taxon>
        <taxon>Juglandaceae</taxon>
        <taxon>Juglans</taxon>
    </lineage>
</organism>
<dbReference type="EMBL" id="LIHL02000014">
    <property type="protein sequence ID" value="KAF5447406.1"/>
    <property type="molecule type" value="Genomic_DNA"/>
</dbReference>
<reference evidence="2" key="2">
    <citation type="submission" date="2020-03" db="EMBL/GenBank/DDBJ databases">
        <title>Walnut 2.0.</title>
        <authorList>
            <person name="Marrano A."/>
            <person name="Britton M."/>
            <person name="Zimin A.V."/>
            <person name="Zaini P.A."/>
            <person name="Workman R."/>
            <person name="Puiu D."/>
            <person name="Bianco L."/>
            <person name="Allen B.J."/>
            <person name="Troggio M."/>
            <person name="Leslie C.A."/>
            <person name="Timp W."/>
            <person name="Dendekar A."/>
            <person name="Salzberg S.L."/>
            <person name="Neale D.B."/>
        </authorList>
    </citation>
    <scope>NUCLEOTIDE SEQUENCE</scope>
    <source>
        <tissue evidence="2">Leaves</tissue>
    </source>
</reference>
<evidence type="ECO:0000259" key="1">
    <source>
        <dbReference type="Pfam" id="PF07727"/>
    </source>
</evidence>
<dbReference type="InterPro" id="IPR013103">
    <property type="entry name" value="RVT_2"/>
</dbReference>
<proteinExistence type="predicted"/>
<comment type="caution">
    <text evidence="2">The sequence shown here is derived from an EMBL/GenBank/DDBJ whole genome shotgun (WGS) entry which is preliminary data.</text>
</comment>
<sequence>MLNEIKALELNKTWELAILPPNKIAIGCKWVYRVKFKADGTIDRYKARLVAKGYTQQEGLDYFDTFSPVAKMTTVRTLLSIAAIKNWHLHQLDVNNAFLHGDLNEEVYMQLPPGYSSPTDPR</sequence>